<reference evidence="1 2" key="1">
    <citation type="submission" date="2021-08" db="EMBL/GenBank/DDBJ databases">
        <title>Draft Genome Sequence of Phanerochaete sordida strain YK-624.</title>
        <authorList>
            <person name="Mori T."/>
            <person name="Dohra H."/>
            <person name="Suzuki T."/>
            <person name="Kawagishi H."/>
            <person name="Hirai H."/>
        </authorList>
    </citation>
    <scope>NUCLEOTIDE SEQUENCE [LARGE SCALE GENOMIC DNA]</scope>
    <source>
        <strain evidence="1 2">YK-624</strain>
    </source>
</reference>
<dbReference type="AlphaFoldDB" id="A0A9P3LGN4"/>
<dbReference type="Proteomes" id="UP000703269">
    <property type="component" value="Unassembled WGS sequence"/>
</dbReference>
<keyword evidence="2" id="KW-1185">Reference proteome</keyword>
<evidence type="ECO:0000313" key="1">
    <source>
        <dbReference type="EMBL" id="GJE93988.1"/>
    </source>
</evidence>
<organism evidence="1 2">
    <name type="scientific">Phanerochaete sordida</name>
    <dbReference type="NCBI Taxonomy" id="48140"/>
    <lineage>
        <taxon>Eukaryota</taxon>
        <taxon>Fungi</taxon>
        <taxon>Dikarya</taxon>
        <taxon>Basidiomycota</taxon>
        <taxon>Agaricomycotina</taxon>
        <taxon>Agaricomycetes</taxon>
        <taxon>Polyporales</taxon>
        <taxon>Phanerochaetaceae</taxon>
        <taxon>Phanerochaete</taxon>
    </lineage>
</organism>
<gene>
    <name evidence="1" type="ORF">PsYK624_101550</name>
</gene>
<name>A0A9P3LGN4_9APHY</name>
<dbReference type="EMBL" id="BPQB01000036">
    <property type="protein sequence ID" value="GJE93988.1"/>
    <property type="molecule type" value="Genomic_DNA"/>
</dbReference>
<proteinExistence type="predicted"/>
<protein>
    <submittedName>
        <fullName evidence="1">Uncharacterized protein</fullName>
    </submittedName>
</protein>
<accession>A0A9P3LGN4</accession>
<comment type="caution">
    <text evidence="1">The sequence shown here is derived from an EMBL/GenBank/DDBJ whole genome shotgun (WGS) entry which is preliminary data.</text>
</comment>
<evidence type="ECO:0000313" key="2">
    <source>
        <dbReference type="Proteomes" id="UP000703269"/>
    </source>
</evidence>
<sequence length="99" mass="10603">MYHKGRLACVCEQLLVYLRVTNLTQPCRRAVFGIVHIGGPEVGKLSSRAGSEDNLLNPQALCVLGGSLASSLTMPASQRVPIHALCPLPIILRTVDPAQ</sequence>